<feature type="chain" id="PRO_5021017137" evidence="1">
    <location>
        <begin position="22"/>
        <end position="78"/>
    </location>
</feature>
<protein>
    <submittedName>
        <fullName evidence="3">EF-hand domain-containing protein</fullName>
    </submittedName>
</protein>
<dbReference type="GO" id="GO:0005509">
    <property type="term" value="F:calcium ion binding"/>
    <property type="evidence" value="ECO:0007669"/>
    <property type="project" value="InterPro"/>
</dbReference>
<accession>A0A4S3M6H9</accession>
<proteinExistence type="predicted"/>
<comment type="caution">
    <text evidence="3">The sequence shown here is derived from an EMBL/GenBank/DDBJ whole genome shotgun (WGS) entry which is preliminary data.</text>
</comment>
<dbReference type="InterPro" id="IPR011992">
    <property type="entry name" value="EF-hand-dom_pair"/>
</dbReference>
<dbReference type="PROSITE" id="PS00018">
    <property type="entry name" value="EF_HAND_1"/>
    <property type="match status" value="1"/>
</dbReference>
<name>A0A4S3M6H9_9RHOB</name>
<gene>
    <name evidence="3" type="ORF">E7681_14700</name>
</gene>
<evidence type="ECO:0000313" key="3">
    <source>
        <dbReference type="EMBL" id="THD72670.1"/>
    </source>
</evidence>
<dbReference type="OrthoDB" id="5470953at2"/>
<dbReference type="InterPro" id="IPR002048">
    <property type="entry name" value="EF_hand_dom"/>
</dbReference>
<dbReference type="Gene3D" id="1.10.238.10">
    <property type="entry name" value="EF-hand"/>
    <property type="match status" value="1"/>
</dbReference>
<dbReference type="Proteomes" id="UP000306113">
    <property type="component" value="Unassembled WGS sequence"/>
</dbReference>
<organism evidence="3 4">
    <name type="scientific">Thalassobius vesicularis</name>
    <dbReference type="NCBI Taxonomy" id="1294297"/>
    <lineage>
        <taxon>Bacteria</taxon>
        <taxon>Pseudomonadati</taxon>
        <taxon>Pseudomonadota</taxon>
        <taxon>Alphaproteobacteria</taxon>
        <taxon>Rhodobacterales</taxon>
        <taxon>Roseobacteraceae</taxon>
        <taxon>Thalassovita</taxon>
    </lineage>
</organism>
<evidence type="ECO:0000313" key="4">
    <source>
        <dbReference type="Proteomes" id="UP000306113"/>
    </source>
</evidence>
<dbReference type="AlphaFoldDB" id="A0A4S3M6H9"/>
<feature type="domain" description="EF-hand" evidence="2">
    <location>
        <begin position="49"/>
        <end position="69"/>
    </location>
</feature>
<dbReference type="InterPro" id="IPR018247">
    <property type="entry name" value="EF_Hand_1_Ca_BS"/>
</dbReference>
<reference evidence="3 4" key="1">
    <citation type="submission" date="2019-04" db="EMBL/GenBank/DDBJ databases">
        <title>Draft genome sequence of Youngimonas vesicularis.</title>
        <authorList>
            <person name="Hameed A."/>
        </authorList>
    </citation>
    <scope>NUCLEOTIDE SEQUENCE [LARGE SCALE GENOMIC DNA]</scope>
    <source>
        <strain evidence="3 4">CC-AMW-E</strain>
    </source>
</reference>
<dbReference type="EMBL" id="SSMD01000007">
    <property type="protein sequence ID" value="THD72670.1"/>
    <property type="molecule type" value="Genomic_DNA"/>
</dbReference>
<keyword evidence="1" id="KW-0732">Signal</keyword>
<sequence length="78" mass="7773">MNKVVLALAASAAFFAAQAHAEITVEDTDGNGSYSMEELSAAVEGLTEEQFGQIDADANGEVSADELAAAVAAGVIAG</sequence>
<evidence type="ECO:0000259" key="2">
    <source>
        <dbReference type="Pfam" id="PF13202"/>
    </source>
</evidence>
<dbReference type="Pfam" id="PF13202">
    <property type="entry name" value="EF-hand_5"/>
    <property type="match status" value="1"/>
</dbReference>
<keyword evidence="4" id="KW-1185">Reference proteome</keyword>
<dbReference type="RefSeq" id="WP_136340068.1">
    <property type="nucleotide sequence ID" value="NZ_SSMD01000007.1"/>
</dbReference>
<evidence type="ECO:0000256" key="1">
    <source>
        <dbReference type="SAM" id="SignalP"/>
    </source>
</evidence>
<feature type="signal peptide" evidence="1">
    <location>
        <begin position="1"/>
        <end position="21"/>
    </location>
</feature>
<dbReference type="SUPFAM" id="SSF47473">
    <property type="entry name" value="EF-hand"/>
    <property type="match status" value="1"/>
</dbReference>